<comment type="caution">
    <text evidence="1">The sequence shown here is derived from an EMBL/GenBank/DDBJ whole genome shotgun (WGS) entry which is preliminary data.</text>
</comment>
<organism evidence="1 2">
    <name type="scientific">Streptococcus bovimastitidis</name>
    <dbReference type="NCBI Taxonomy" id="1856638"/>
    <lineage>
        <taxon>Bacteria</taxon>
        <taxon>Bacillati</taxon>
        <taxon>Bacillota</taxon>
        <taxon>Bacilli</taxon>
        <taxon>Lactobacillales</taxon>
        <taxon>Streptococcaceae</taxon>
        <taxon>Streptococcus</taxon>
    </lineage>
</organism>
<dbReference type="Proteomes" id="UP000182015">
    <property type="component" value="Unassembled WGS sequence"/>
</dbReference>
<protein>
    <submittedName>
        <fullName evidence="1">Uncharacterized protein</fullName>
    </submittedName>
</protein>
<name>A0A1L8MNL1_9STRE</name>
<accession>A0A1L8MNL1</accession>
<evidence type="ECO:0000313" key="2">
    <source>
        <dbReference type="Proteomes" id="UP000182015"/>
    </source>
</evidence>
<dbReference type="AlphaFoldDB" id="A0A1L8MNL1"/>
<dbReference type="EMBL" id="LZDD01000001">
    <property type="protein sequence ID" value="OJF72316.1"/>
    <property type="molecule type" value="Genomic_DNA"/>
</dbReference>
<sequence length="68" mass="8066">MECQGISSFRMDSMDGQSKWWIYEVLFDGKRLEFQLVNGYFAFDVEKFIFGIPSKFEQDQLDKLPKNS</sequence>
<keyword evidence="2" id="KW-1185">Reference proteome</keyword>
<evidence type="ECO:0000313" key="1">
    <source>
        <dbReference type="EMBL" id="OJF72316.1"/>
    </source>
</evidence>
<reference evidence="2" key="1">
    <citation type="submission" date="2016-06" db="EMBL/GenBank/DDBJ databases">
        <authorList>
            <person name="de Vries S.P.W."/>
            <person name="Hadjirin N.F."/>
            <person name="Lay E.M."/>
            <person name="Zadoks R.N."/>
            <person name="Peacock S.J."/>
            <person name="Parkhill J."/>
            <person name="Grant A.J."/>
            <person name="Mcdougall S."/>
            <person name="Holmes M.A."/>
        </authorList>
    </citation>
    <scope>NUCLEOTIDE SEQUENCE [LARGE SCALE GENOMIC DNA]</scope>
    <source>
        <strain evidence="2">NZ1587</strain>
    </source>
</reference>
<gene>
    <name evidence="1" type="ORF">A9Q68_01870</name>
</gene>
<proteinExistence type="predicted"/>